<dbReference type="InterPro" id="IPR013783">
    <property type="entry name" value="Ig-like_fold"/>
</dbReference>
<dbReference type="InterPro" id="IPR050958">
    <property type="entry name" value="Cell_Adh-Cytoskel_Orgn"/>
</dbReference>
<evidence type="ECO:0000256" key="1">
    <source>
        <dbReference type="ARBA" id="ARBA00004167"/>
    </source>
</evidence>
<dbReference type="InterPro" id="IPR007110">
    <property type="entry name" value="Ig-like_dom"/>
</dbReference>
<dbReference type="Pfam" id="PF13927">
    <property type="entry name" value="Ig_3"/>
    <property type="match status" value="6"/>
</dbReference>
<dbReference type="InterPro" id="IPR003598">
    <property type="entry name" value="Ig_sub2"/>
</dbReference>
<feature type="domain" description="Ig-like" evidence="11">
    <location>
        <begin position="965"/>
        <end position="1058"/>
    </location>
</feature>
<proteinExistence type="predicted"/>
<dbReference type="SMART" id="SM00409">
    <property type="entry name" value="IG"/>
    <property type="match status" value="9"/>
</dbReference>
<dbReference type="Proteomes" id="UP001497482">
    <property type="component" value="Chromosome 15"/>
</dbReference>
<dbReference type="FunFam" id="2.60.40.10:FF:000032">
    <property type="entry name" value="palladin isoform X1"/>
    <property type="match status" value="2"/>
</dbReference>
<feature type="domain" description="Ig-like" evidence="11">
    <location>
        <begin position="707"/>
        <end position="802"/>
    </location>
</feature>
<gene>
    <name evidence="12" type="ORF">KC01_LOCUS12272</name>
</gene>
<feature type="region of interest" description="Disordered" evidence="10">
    <location>
        <begin position="1"/>
        <end position="69"/>
    </location>
</feature>
<keyword evidence="2" id="KW-0433">Leucine-rich repeat</keyword>
<dbReference type="Pfam" id="PF07679">
    <property type="entry name" value="I-set"/>
    <property type="match status" value="3"/>
</dbReference>
<dbReference type="GO" id="GO:0007156">
    <property type="term" value="P:homophilic cell adhesion via plasma membrane adhesion molecules"/>
    <property type="evidence" value="ECO:0007669"/>
    <property type="project" value="TreeGrafter"/>
</dbReference>
<dbReference type="PANTHER" id="PTHR45080">
    <property type="entry name" value="CONTACTIN 5"/>
    <property type="match status" value="1"/>
</dbReference>
<organism evidence="12 13">
    <name type="scientific">Knipowitschia caucasica</name>
    <name type="common">Caucasian dwarf goby</name>
    <name type="synonym">Pomatoschistus caucasicus</name>
    <dbReference type="NCBI Taxonomy" id="637954"/>
    <lineage>
        <taxon>Eukaryota</taxon>
        <taxon>Metazoa</taxon>
        <taxon>Chordata</taxon>
        <taxon>Craniata</taxon>
        <taxon>Vertebrata</taxon>
        <taxon>Euteleostomi</taxon>
        <taxon>Actinopterygii</taxon>
        <taxon>Neopterygii</taxon>
        <taxon>Teleostei</taxon>
        <taxon>Neoteleostei</taxon>
        <taxon>Acanthomorphata</taxon>
        <taxon>Gobiaria</taxon>
        <taxon>Gobiiformes</taxon>
        <taxon>Gobioidei</taxon>
        <taxon>Gobiidae</taxon>
        <taxon>Gobiinae</taxon>
        <taxon>Knipowitschia</taxon>
    </lineage>
</organism>
<feature type="domain" description="Ig-like" evidence="11">
    <location>
        <begin position="252"/>
        <end position="343"/>
    </location>
</feature>
<keyword evidence="3" id="KW-0812">Transmembrane</keyword>
<evidence type="ECO:0000256" key="4">
    <source>
        <dbReference type="ARBA" id="ARBA00022729"/>
    </source>
</evidence>
<dbReference type="Gene3D" id="2.60.40.10">
    <property type="entry name" value="Immunoglobulins"/>
    <property type="match status" value="9"/>
</dbReference>
<feature type="region of interest" description="Disordered" evidence="10">
    <location>
        <begin position="542"/>
        <end position="561"/>
    </location>
</feature>
<dbReference type="GO" id="GO:0043025">
    <property type="term" value="C:neuronal cell body"/>
    <property type="evidence" value="ECO:0007669"/>
    <property type="project" value="TreeGrafter"/>
</dbReference>
<dbReference type="SMART" id="SM00408">
    <property type="entry name" value="IGc2"/>
    <property type="match status" value="9"/>
</dbReference>
<dbReference type="GO" id="GO:0005886">
    <property type="term" value="C:plasma membrane"/>
    <property type="evidence" value="ECO:0007669"/>
    <property type="project" value="TreeGrafter"/>
</dbReference>
<dbReference type="InterPro" id="IPR013106">
    <property type="entry name" value="Ig_V-set"/>
</dbReference>
<dbReference type="PANTHER" id="PTHR45080:SF8">
    <property type="entry name" value="IG-LIKE DOMAIN-CONTAINING PROTEIN"/>
    <property type="match status" value="1"/>
</dbReference>
<name>A0AAV2K1B6_KNICA</name>
<keyword evidence="6" id="KW-1133">Transmembrane helix</keyword>
<evidence type="ECO:0000256" key="7">
    <source>
        <dbReference type="ARBA" id="ARBA00023136"/>
    </source>
</evidence>
<evidence type="ECO:0000256" key="6">
    <source>
        <dbReference type="ARBA" id="ARBA00022989"/>
    </source>
</evidence>
<keyword evidence="9" id="KW-0393">Immunoglobulin domain</keyword>
<dbReference type="EMBL" id="OZ035837">
    <property type="protein sequence ID" value="CAL1581517.1"/>
    <property type="molecule type" value="Genomic_DNA"/>
</dbReference>
<evidence type="ECO:0000256" key="8">
    <source>
        <dbReference type="ARBA" id="ARBA00023157"/>
    </source>
</evidence>
<keyword evidence="5" id="KW-0677">Repeat</keyword>
<keyword evidence="13" id="KW-1185">Reference proteome</keyword>
<dbReference type="InterPro" id="IPR036179">
    <property type="entry name" value="Ig-like_dom_sf"/>
</dbReference>
<dbReference type="GO" id="GO:0050808">
    <property type="term" value="P:synapse organization"/>
    <property type="evidence" value="ECO:0007669"/>
    <property type="project" value="TreeGrafter"/>
</dbReference>
<dbReference type="GO" id="GO:0030424">
    <property type="term" value="C:axon"/>
    <property type="evidence" value="ECO:0007669"/>
    <property type="project" value="TreeGrafter"/>
</dbReference>
<sequence>MTRPRVPIAGPRQRVIPGTPGQIPAYTDWRNPGLGNSIPDSQSSRTHLPPRVTAARSRPRISPSHGGALSAPAESTAWLHCEAQGEPRPSVFWSKGDSGALIFGTSRIPRFKVLPNGTLVIHQVQLQDKGNYICSAYNSMGLDRMVTTLDVRTRPPRMQLPSLRELTAQQGGDLALDCRAEGEPAPLLSWVLPDRSVLSSPASTPRISLDTNGTLRLSPVSPSDRGTYRCVASNSAGAASASVNVHVSSLPPSIQQPKEESLVLSVGAPLFAHCSARGAPSPSMRWKTPSGIYVRPSQFLHGNLFVLPDGTLHIRSVGPKDAGSYECSATNAVGVQKRVVRVELRQSQAEENRIEQEVSSSKDNMQTNLELENALNSSDLAAPPPIERPQTEVDVVGAKIWEDKTTGLAVPSKRPPVSQFSKALIVATSTKQSGERMELHCRVTGNPPPSVIWRTPSRKLVDAHYSFDRRLKVHPNGTLSMEDVTEKDGGDYLCIARNKVADDYRLVRVTVAPNPLLKPPALAPVRQLDQQTALTPEIHFNSQRNRQHGQRPLVQPNRQPNNLPFKDVILQTHRQPNPQPALSAFLQPNRQSSPPLVIRAATIQQRQPVHHRVSLGNPLQVDCEALGEPAPWVRWSLPDGSRAGQGPEHLRAGEGPEHLRRLRVFPNGTLLLKAVGRRDEGEYTCTAENQAGRDAMKIKVTLLSTPPTFTDDTAYRTLRVQLGTTAKLPCAASGDPTPSITWLSPANRIIPWTSRSGLYTERVVVAPGGTLELRIAQRQDTGNYTCRAANDAGIISKVVRVEVELPSVVRNSVPGYRGPGLNTPLGVVRIGVSGGSNVGFRAENFAMNRHNTGGQSVVLKAVTNNNEVGAGQRVFLHCPTLGSSPSHLTWLVPGNTALLNTPYRSDRMAVHHNGTLEIRSVSAEDRGRYMCAARGESRLRVELDVKDVELSQVEANREQGKVLKPASRGTSTEQVVSSKTAALVSIINGETLRLPCPKQAGSQGPVSWSLPSGQRLSSSESRGQYSVQVDGTLTVLQASVFDRGTYTCRVRSPSGLLEVVVPVIVIAYPPRITSGPAPLTYTRPGTAVELPCLAIATPRASIAWEMPDTSKVTVQGQARLYGHRYLTAQGSLVIQNPSSRDTGFYRCTAKNVIGADTKATYLHVI</sequence>
<dbReference type="FunFam" id="2.60.40.10:FF:001377">
    <property type="entry name" value="Matrix remodeling associated 5"/>
    <property type="match status" value="1"/>
</dbReference>
<feature type="compositionally biased region" description="Polar residues" evidence="10">
    <location>
        <begin position="1000"/>
        <end position="1023"/>
    </location>
</feature>
<evidence type="ECO:0000256" key="5">
    <source>
        <dbReference type="ARBA" id="ARBA00022737"/>
    </source>
</evidence>
<feature type="domain" description="Ig-like" evidence="11">
    <location>
        <begin position="594"/>
        <end position="701"/>
    </location>
</feature>
<dbReference type="FunFam" id="2.60.40.10:FF:000076">
    <property type="entry name" value="Leucine-rich repeat and Ig domain-containing 4"/>
    <property type="match status" value="1"/>
</dbReference>
<evidence type="ECO:0000256" key="10">
    <source>
        <dbReference type="SAM" id="MobiDB-lite"/>
    </source>
</evidence>
<feature type="domain" description="Ig-like" evidence="11">
    <location>
        <begin position="156"/>
        <end position="246"/>
    </location>
</feature>
<evidence type="ECO:0000313" key="13">
    <source>
        <dbReference type="Proteomes" id="UP001497482"/>
    </source>
</evidence>
<evidence type="ECO:0000259" key="11">
    <source>
        <dbReference type="PROSITE" id="PS50835"/>
    </source>
</evidence>
<feature type="domain" description="Ig-like" evidence="11">
    <location>
        <begin position="50"/>
        <end position="147"/>
    </location>
</feature>
<protein>
    <recommendedName>
        <fullName evidence="11">Ig-like domain-containing protein</fullName>
    </recommendedName>
</protein>
<feature type="region of interest" description="Disordered" evidence="10">
    <location>
        <begin position="998"/>
        <end position="1023"/>
    </location>
</feature>
<reference evidence="12 13" key="1">
    <citation type="submission" date="2024-04" db="EMBL/GenBank/DDBJ databases">
        <authorList>
            <person name="Waldvogel A.-M."/>
            <person name="Schoenle A."/>
        </authorList>
    </citation>
    <scope>NUCLEOTIDE SEQUENCE [LARGE SCALE GENOMIC DNA]</scope>
</reference>
<feature type="domain" description="Ig-like" evidence="11">
    <location>
        <begin position="415"/>
        <end position="512"/>
    </location>
</feature>
<dbReference type="AlphaFoldDB" id="A0AAV2K1B6"/>
<feature type="domain" description="Ig-like" evidence="11">
    <location>
        <begin position="855"/>
        <end position="942"/>
    </location>
</feature>
<keyword evidence="7" id="KW-0472">Membrane</keyword>
<dbReference type="SMART" id="SM00406">
    <property type="entry name" value="IGv"/>
    <property type="match status" value="3"/>
</dbReference>
<keyword evidence="4" id="KW-0732">Signal</keyword>
<comment type="subcellular location">
    <subcellularLocation>
        <location evidence="1">Membrane</location>
        <topology evidence="1">Single-pass membrane protein</topology>
    </subcellularLocation>
</comment>
<evidence type="ECO:0000256" key="2">
    <source>
        <dbReference type="ARBA" id="ARBA00022614"/>
    </source>
</evidence>
<evidence type="ECO:0000256" key="9">
    <source>
        <dbReference type="ARBA" id="ARBA00023319"/>
    </source>
</evidence>
<dbReference type="GO" id="GO:0008046">
    <property type="term" value="F:axon guidance receptor activity"/>
    <property type="evidence" value="ECO:0007669"/>
    <property type="project" value="TreeGrafter"/>
</dbReference>
<dbReference type="CDD" id="cd00096">
    <property type="entry name" value="Ig"/>
    <property type="match status" value="5"/>
</dbReference>
<dbReference type="InterPro" id="IPR013098">
    <property type="entry name" value="Ig_I-set"/>
</dbReference>
<evidence type="ECO:0000313" key="12">
    <source>
        <dbReference type="EMBL" id="CAL1581517.1"/>
    </source>
</evidence>
<feature type="domain" description="Ig-like" evidence="11">
    <location>
        <begin position="1070"/>
        <end position="1163"/>
    </location>
</feature>
<dbReference type="SUPFAM" id="SSF48726">
    <property type="entry name" value="Immunoglobulin"/>
    <property type="match status" value="9"/>
</dbReference>
<evidence type="ECO:0000256" key="3">
    <source>
        <dbReference type="ARBA" id="ARBA00022692"/>
    </source>
</evidence>
<dbReference type="InterPro" id="IPR003599">
    <property type="entry name" value="Ig_sub"/>
</dbReference>
<accession>A0AAV2K1B6</accession>
<keyword evidence="8" id="KW-1015">Disulfide bond</keyword>
<dbReference type="PROSITE" id="PS50835">
    <property type="entry name" value="IG_LIKE"/>
    <property type="match status" value="9"/>
</dbReference>